<feature type="transmembrane region" description="Helical" evidence="7">
    <location>
        <begin position="111"/>
        <end position="133"/>
    </location>
</feature>
<dbReference type="InterPro" id="IPR035906">
    <property type="entry name" value="MetI-like_sf"/>
</dbReference>
<feature type="transmembrane region" description="Helical" evidence="7">
    <location>
        <begin position="247"/>
        <end position="265"/>
    </location>
</feature>
<keyword evidence="2 7" id="KW-0813">Transport</keyword>
<dbReference type="Pfam" id="PF00528">
    <property type="entry name" value="BPD_transp_1"/>
    <property type="match status" value="1"/>
</dbReference>
<keyword evidence="10" id="KW-1185">Reference proteome</keyword>
<keyword evidence="6 7" id="KW-0472">Membrane</keyword>
<reference evidence="9 10" key="1">
    <citation type="submission" date="2019-07" db="EMBL/GenBank/DDBJ databases">
        <title>Ln-dependent methylotrophs.</title>
        <authorList>
            <person name="Tani A."/>
        </authorList>
    </citation>
    <scope>NUCLEOTIDE SEQUENCE [LARGE SCALE GENOMIC DNA]</scope>
    <source>
        <strain evidence="9 10">SM12</strain>
    </source>
</reference>
<dbReference type="PANTHER" id="PTHR43744:SF12">
    <property type="entry name" value="ABC TRANSPORTER PERMEASE PROTEIN MG189-RELATED"/>
    <property type="match status" value="1"/>
</dbReference>
<protein>
    <submittedName>
        <fullName evidence="9">Carbohydrate ABC transporter permease</fullName>
    </submittedName>
</protein>
<comment type="subcellular location">
    <subcellularLocation>
        <location evidence="1 7">Cell membrane</location>
        <topology evidence="1 7">Multi-pass membrane protein</topology>
    </subcellularLocation>
</comment>
<evidence type="ECO:0000256" key="4">
    <source>
        <dbReference type="ARBA" id="ARBA00022692"/>
    </source>
</evidence>
<feature type="transmembrane region" description="Helical" evidence="7">
    <location>
        <begin position="80"/>
        <end position="102"/>
    </location>
</feature>
<evidence type="ECO:0000259" key="8">
    <source>
        <dbReference type="PROSITE" id="PS50928"/>
    </source>
</evidence>
<dbReference type="InterPro" id="IPR000515">
    <property type="entry name" value="MetI-like"/>
</dbReference>
<gene>
    <name evidence="9" type="ORF">FNA46_21665</name>
</gene>
<dbReference type="PROSITE" id="PS50928">
    <property type="entry name" value="ABC_TM1"/>
    <property type="match status" value="1"/>
</dbReference>
<feature type="transmembrane region" description="Helical" evidence="7">
    <location>
        <begin position="186"/>
        <end position="209"/>
    </location>
</feature>
<feature type="transmembrane region" description="Helical" evidence="7">
    <location>
        <begin position="20"/>
        <end position="40"/>
    </location>
</feature>
<dbReference type="EMBL" id="VJMG01000072">
    <property type="protein sequence ID" value="TRL34918.1"/>
    <property type="molecule type" value="Genomic_DNA"/>
</dbReference>
<dbReference type="CDD" id="cd06261">
    <property type="entry name" value="TM_PBP2"/>
    <property type="match status" value="1"/>
</dbReference>
<feature type="transmembrane region" description="Helical" evidence="7">
    <location>
        <begin position="145"/>
        <end position="165"/>
    </location>
</feature>
<evidence type="ECO:0000256" key="7">
    <source>
        <dbReference type="RuleBase" id="RU363032"/>
    </source>
</evidence>
<evidence type="ECO:0000256" key="6">
    <source>
        <dbReference type="ARBA" id="ARBA00023136"/>
    </source>
</evidence>
<evidence type="ECO:0000256" key="5">
    <source>
        <dbReference type="ARBA" id="ARBA00022989"/>
    </source>
</evidence>
<dbReference type="AlphaFoldDB" id="A0A549SZE0"/>
<keyword evidence="4 7" id="KW-0812">Transmembrane</keyword>
<evidence type="ECO:0000256" key="2">
    <source>
        <dbReference type="ARBA" id="ARBA00022448"/>
    </source>
</evidence>
<comment type="caution">
    <text evidence="9">The sequence shown here is derived from an EMBL/GenBank/DDBJ whole genome shotgun (WGS) entry which is preliminary data.</text>
</comment>
<comment type="similarity">
    <text evidence="7">Belongs to the binding-protein-dependent transport system permease family.</text>
</comment>
<organism evidence="9 10">
    <name type="scientific">Rhizobium straminoryzae</name>
    <dbReference type="NCBI Taxonomy" id="1387186"/>
    <lineage>
        <taxon>Bacteria</taxon>
        <taxon>Pseudomonadati</taxon>
        <taxon>Pseudomonadota</taxon>
        <taxon>Alphaproteobacteria</taxon>
        <taxon>Hyphomicrobiales</taxon>
        <taxon>Rhizobiaceae</taxon>
        <taxon>Rhizobium/Agrobacterium group</taxon>
        <taxon>Rhizobium</taxon>
    </lineage>
</organism>
<keyword evidence="3" id="KW-1003">Cell membrane</keyword>
<evidence type="ECO:0000313" key="9">
    <source>
        <dbReference type="EMBL" id="TRL34918.1"/>
    </source>
</evidence>
<dbReference type="SUPFAM" id="SSF161098">
    <property type="entry name" value="MetI-like"/>
    <property type="match status" value="1"/>
</dbReference>
<keyword evidence="5 7" id="KW-1133">Transmembrane helix</keyword>
<dbReference type="GO" id="GO:0055085">
    <property type="term" value="P:transmembrane transport"/>
    <property type="evidence" value="ECO:0007669"/>
    <property type="project" value="InterPro"/>
</dbReference>
<accession>A0A549SZE0</accession>
<evidence type="ECO:0000256" key="3">
    <source>
        <dbReference type="ARBA" id="ARBA00022475"/>
    </source>
</evidence>
<dbReference type="Proteomes" id="UP000316801">
    <property type="component" value="Unassembled WGS sequence"/>
</dbReference>
<dbReference type="RefSeq" id="WP_143127296.1">
    <property type="nucleotide sequence ID" value="NZ_VJMG01000072.1"/>
</dbReference>
<dbReference type="GO" id="GO:0005886">
    <property type="term" value="C:plasma membrane"/>
    <property type="evidence" value="ECO:0007669"/>
    <property type="project" value="UniProtKB-SubCell"/>
</dbReference>
<sequence length="280" mass="31206">MTTALLSSRAARDWAFRGPLIALVLILFLLPPLWLLASALKAPNDIFAWPPTLLPSPATLVNFATAFDQSGFGLFFQNSLFVSTISAAISVLISLMAGYALAKFRFKGETFFFMLIMSALMIPLQIILIPIFIVLKDLGLLNSLWGVILAPAATPSGVFIMRQYIRSIPDSLLEAARIDGTPEWRILFRIILPLSIPAIAALAAFNFVWRWNDYLWPYLIITDQSKWTVQLALANNVGQWDINWPRLLAMSVLSVIPTLVLFVSLQRYFMNGLLSGATKE</sequence>
<evidence type="ECO:0000256" key="1">
    <source>
        <dbReference type="ARBA" id="ARBA00004651"/>
    </source>
</evidence>
<evidence type="ECO:0000313" key="10">
    <source>
        <dbReference type="Proteomes" id="UP000316801"/>
    </source>
</evidence>
<name>A0A549SZE0_9HYPH</name>
<dbReference type="Gene3D" id="1.10.3720.10">
    <property type="entry name" value="MetI-like"/>
    <property type="match status" value="1"/>
</dbReference>
<feature type="domain" description="ABC transmembrane type-1" evidence="8">
    <location>
        <begin position="76"/>
        <end position="265"/>
    </location>
</feature>
<proteinExistence type="inferred from homology"/>
<dbReference type="PANTHER" id="PTHR43744">
    <property type="entry name" value="ABC TRANSPORTER PERMEASE PROTEIN MG189-RELATED-RELATED"/>
    <property type="match status" value="1"/>
</dbReference>